<dbReference type="AlphaFoldDB" id="A0A2P5FTR2"/>
<evidence type="ECO:0000256" key="2">
    <source>
        <dbReference type="ARBA" id="ARBA00023015"/>
    </source>
</evidence>
<accession>A0A2P5FTR2</accession>
<keyword evidence="3" id="KW-0238">DNA-binding</keyword>
<evidence type="ECO:0000313" key="7">
    <source>
        <dbReference type="EMBL" id="POO01157.1"/>
    </source>
</evidence>
<sequence>MCHKWRDMKQQTFMNVVACSPEGAVFLNSFEVSDDRESGVYLKDLLSSAIEDIGPEHVVQFITDSASNFESAGDMLVGKYPHMYKTRCVAHGIQLLLRDMYDDVSWIQQVLDDSKLIFAHIYDHTDVLSMMRVHTNGRELKRPCVTRFASYFLMLQSILNVGDELRRLVASSEWMRLDYSKKEMAEKVTATIQSSEYWSQSQEVLQVMEPLVRVLYLVDGYVSTSGYLYEAMERAKEIIKERCSANESKYMKILDLFEYRRRYIIHPIHAAAAFLNPAYMYSEKFVEDCEMKKGINFILENLVSCDEKEAFMRQVQVYREKLSSLFTTTATTMMKTSHPRIWWDYCGDTLPILKKYAVRILSQPCSSSTCAKRNKLKTNMFDNLVHMRMNMFMMEEFNTMEAEKLVPINLDKVNEFIECDYEQDGFENELPTLNDKSTPNDVMNEEDFPRNCVEETHFSESRSLQLHFSNNLSLPGSTISPNLHFPRKEKLGHRITKLHQLVSPFGKADTDSVLFEAIEYIQFLHGQVTVLSTPYIKCRAAARHQRCNSDHISKDPEDPKQDLRSRGLCLVPVSITFPVTHETTVDFCSEDHSGHMTHTHCQIWA</sequence>
<reference evidence="8" key="1">
    <citation type="submission" date="2016-06" db="EMBL/GenBank/DDBJ databases">
        <title>Parallel loss of symbiosis genes in relatives of nitrogen-fixing non-legume Parasponia.</title>
        <authorList>
            <person name="Van Velzen R."/>
            <person name="Holmer R."/>
            <person name="Bu F."/>
            <person name="Rutten L."/>
            <person name="Van Zeijl A."/>
            <person name="Liu W."/>
            <person name="Santuari L."/>
            <person name="Cao Q."/>
            <person name="Sharma T."/>
            <person name="Shen D."/>
            <person name="Roswanjaya Y."/>
            <person name="Wardhani T."/>
            <person name="Kalhor M.S."/>
            <person name="Jansen J."/>
            <person name="Van den Hoogen J."/>
            <person name="Gungor B."/>
            <person name="Hartog M."/>
            <person name="Hontelez J."/>
            <person name="Verver J."/>
            <person name="Yang W.-C."/>
            <person name="Schijlen E."/>
            <person name="Repin R."/>
            <person name="Schilthuizen M."/>
            <person name="Schranz E."/>
            <person name="Heidstra R."/>
            <person name="Miyata K."/>
            <person name="Fedorova E."/>
            <person name="Kohlen W."/>
            <person name="Bisseling T."/>
            <person name="Smit S."/>
            <person name="Geurts R."/>
        </authorList>
    </citation>
    <scope>NUCLEOTIDE SEQUENCE [LARGE SCALE GENOMIC DNA]</scope>
    <source>
        <strain evidence="8">cv. RG33-2</strain>
    </source>
</reference>
<dbReference type="Pfam" id="PF04937">
    <property type="entry name" value="DUF659"/>
    <property type="match status" value="1"/>
</dbReference>
<comment type="caution">
    <text evidence="7">The sequence shown here is derived from an EMBL/GenBank/DDBJ whole genome shotgun (WGS) entry which is preliminary data.</text>
</comment>
<evidence type="ECO:0000313" key="8">
    <source>
        <dbReference type="Proteomes" id="UP000237000"/>
    </source>
</evidence>
<keyword evidence="8" id="KW-1185">Reference proteome</keyword>
<dbReference type="GO" id="GO:0003677">
    <property type="term" value="F:DNA binding"/>
    <property type="evidence" value="ECO:0007669"/>
    <property type="project" value="UniProtKB-KW"/>
</dbReference>
<dbReference type="GO" id="GO:0005634">
    <property type="term" value="C:nucleus"/>
    <property type="evidence" value="ECO:0007669"/>
    <property type="project" value="UniProtKB-SubCell"/>
</dbReference>
<dbReference type="InterPro" id="IPR007021">
    <property type="entry name" value="DUF659"/>
</dbReference>
<dbReference type="InParanoid" id="A0A2P5FTR2"/>
<proteinExistence type="predicted"/>
<dbReference type="InterPro" id="IPR012337">
    <property type="entry name" value="RNaseH-like_sf"/>
</dbReference>
<evidence type="ECO:0000256" key="5">
    <source>
        <dbReference type="ARBA" id="ARBA00023242"/>
    </source>
</evidence>
<dbReference type="SUPFAM" id="SSF47459">
    <property type="entry name" value="HLH, helix-loop-helix DNA-binding domain"/>
    <property type="match status" value="1"/>
</dbReference>
<keyword evidence="2" id="KW-0805">Transcription regulation</keyword>
<dbReference type="OrthoDB" id="1936364at2759"/>
<dbReference type="PANTHER" id="PTHR32166:SF63">
    <property type="entry name" value="HAT TRANSPOSON SUPERFAMILY PROTEIN"/>
    <property type="match status" value="1"/>
</dbReference>
<evidence type="ECO:0000256" key="4">
    <source>
        <dbReference type="ARBA" id="ARBA00023163"/>
    </source>
</evidence>
<comment type="subcellular location">
    <subcellularLocation>
        <location evidence="1">Nucleus</location>
    </subcellularLocation>
</comment>
<keyword evidence="5" id="KW-0539">Nucleus</keyword>
<dbReference type="SUPFAM" id="SSF53098">
    <property type="entry name" value="Ribonuclease H-like"/>
    <property type="match status" value="1"/>
</dbReference>
<dbReference type="PANTHER" id="PTHR32166">
    <property type="entry name" value="OSJNBA0013A04.12 PROTEIN"/>
    <property type="match status" value="1"/>
</dbReference>
<dbReference type="EMBL" id="JXTC01000009">
    <property type="protein sequence ID" value="POO01157.1"/>
    <property type="molecule type" value="Genomic_DNA"/>
</dbReference>
<evidence type="ECO:0000259" key="6">
    <source>
        <dbReference type="PROSITE" id="PS50888"/>
    </source>
</evidence>
<dbReference type="InterPro" id="IPR011598">
    <property type="entry name" value="bHLH_dom"/>
</dbReference>
<dbReference type="GO" id="GO:0046983">
    <property type="term" value="F:protein dimerization activity"/>
    <property type="evidence" value="ECO:0007669"/>
    <property type="project" value="InterPro"/>
</dbReference>
<dbReference type="PROSITE" id="PS50888">
    <property type="entry name" value="BHLH"/>
    <property type="match status" value="1"/>
</dbReference>
<evidence type="ECO:0000256" key="1">
    <source>
        <dbReference type="ARBA" id="ARBA00004123"/>
    </source>
</evidence>
<dbReference type="Proteomes" id="UP000237000">
    <property type="component" value="Unassembled WGS sequence"/>
</dbReference>
<name>A0A2P5FTR2_TREOI</name>
<dbReference type="CDD" id="cd11393">
    <property type="entry name" value="bHLH_AtbHLH_like"/>
    <property type="match status" value="1"/>
</dbReference>
<feature type="domain" description="BHLH" evidence="6">
    <location>
        <begin position="475"/>
        <end position="524"/>
    </location>
</feature>
<organism evidence="7 8">
    <name type="scientific">Trema orientale</name>
    <name type="common">Charcoal tree</name>
    <name type="synonym">Celtis orientalis</name>
    <dbReference type="NCBI Taxonomy" id="63057"/>
    <lineage>
        <taxon>Eukaryota</taxon>
        <taxon>Viridiplantae</taxon>
        <taxon>Streptophyta</taxon>
        <taxon>Embryophyta</taxon>
        <taxon>Tracheophyta</taxon>
        <taxon>Spermatophyta</taxon>
        <taxon>Magnoliopsida</taxon>
        <taxon>eudicotyledons</taxon>
        <taxon>Gunneridae</taxon>
        <taxon>Pentapetalae</taxon>
        <taxon>rosids</taxon>
        <taxon>fabids</taxon>
        <taxon>Rosales</taxon>
        <taxon>Cannabaceae</taxon>
        <taxon>Trema</taxon>
    </lineage>
</organism>
<dbReference type="STRING" id="63057.A0A2P5FTR2"/>
<dbReference type="InterPro" id="IPR036638">
    <property type="entry name" value="HLH_DNA-bd_sf"/>
</dbReference>
<evidence type="ECO:0000256" key="3">
    <source>
        <dbReference type="ARBA" id="ARBA00023125"/>
    </source>
</evidence>
<gene>
    <name evidence="7" type="ORF">TorRG33x02_029110</name>
</gene>
<keyword evidence="4" id="KW-0804">Transcription</keyword>
<protein>
    <submittedName>
        <fullName evidence="7">Ribonuclease H-like domain containing protein</fullName>
    </submittedName>
</protein>
<dbReference type="InterPro" id="IPR045239">
    <property type="entry name" value="bHLH95_bHLH"/>
</dbReference>